<dbReference type="PROSITE" id="PS50853">
    <property type="entry name" value="FN3"/>
    <property type="match status" value="1"/>
</dbReference>
<protein>
    <recommendedName>
        <fullName evidence="2">Fibronectin type-III domain-containing protein</fullName>
    </recommendedName>
</protein>
<dbReference type="InterPro" id="IPR013783">
    <property type="entry name" value="Ig-like_fold"/>
</dbReference>
<organism evidence="3">
    <name type="scientific">Amphimedon queenslandica</name>
    <name type="common">Sponge</name>
    <dbReference type="NCBI Taxonomy" id="400682"/>
    <lineage>
        <taxon>Eukaryota</taxon>
        <taxon>Metazoa</taxon>
        <taxon>Porifera</taxon>
        <taxon>Demospongiae</taxon>
        <taxon>Heteroscleromorpha</taxon>
        <taxon>Haplosclerida</taxon>
        <taxon>Niphatidae</taxon>
        <taxon>Amphimedon</taxon>
    </lineage>
</organism>
<dbReference type="CDD" id="cd00063">
    <property type="entry name" value="FN3"/>
    <property type="match status" value="1"/>
</dbReference>
<feature type="signal peptide" evidence="1">
    <location>
        <begin position="1"/>
        <end position="22"/>
    </location>
</feature>
<sequence length="258" mass="27853">MATASIYWCLVLAGCTLNLVVSMPSVFQFTQTSPAHYSIVCPGNKLVLTCIVKFGINGGVIWKGDKGNTQLLPQPVGGSLNAIVDSFFVNITHSNSTTVTSTATNYSASVTLDGANVSCFADGATSKQLTIDISNLPGSVKNVSVDPIDNNTLSISWIYKNYEEEHCITAYTINVSAEYDGTLHNTIKSASSNPFTIPSLIIGTNYSFIIIPIDTIGREGPPSSLIQYIWNVPAQVVNISWDQISTDTITIWWNNTQV</sequence>
<dbReference type="Gene3D" id="2.60.40.10">
    <property type="entry name" value="Immunoglobulins"/>
    <property type="match status" value="1"/>
</dbReference>
<evidence type="ECO:0000256" key="1">
    <source>
        <dbReference type="SAM" id="SignalP"/>
    </source>
</evidence>
<name>A0A1X7ST01_AMPQE</name>
<dbReference type="Pfam" id="PF00041">
    <property type="entry name" value="fn3"/>
    <property type="match status" value="1"/>
</dbReference>
<keyword evidence="1" id="KW-0732">Signal</keyword>
<dbReference type="InterPro" id="IPR003961">
    <property type="entry name" value="FN3_dom"/>
</dbReference>
<feature type="chain" id="PRO_5012937063" description="Fibronectin type-III domain-containing protein" evidence="1">
    <location>
        <begin position="23"/>
        <end position="258"/>
    </location>
</feature>
<proteinExistence type="predicted"/>
<accession>A0A1X7ST01</accession>
<evidence type="ECO:0000259" key="2">
    <source>
        <dbReference type="PROSITE" id="PS50853"/>
    </source>
</evidence>
<dbReference type="SMART" id="SM00060">
    <property type="entry name" value="FN3"/>
    <property type="match status" value="1"/>
</dbReference>
<evidence type="ECO:0000313" key="3">
    <source>
        <dbReference type="EnsemblMetazoa" id="Aqu2.1.05135_001"/>
    </source>
</evidence>
<dbReference type="AlphaFoldDB" id="A0A1X7ST01"/>
<reference evidence="3" key="1">
    <citation type="submission" date="2017-05" db="UniProtKB">
        <authorList>
            <consortium name="EnsemblMetazoa"/>
        </authorList>
    </citation>
    <scope>IDENTIFICATION</scope>
</reference>
<dbReference type="InParanoid" id="A0A1X7ST01"/>
<dbReference type="InterPro" id="IPR036116">
    <property type="entry name" value="FN3_sf"/>
</dbReference>
<dbReference type="EnsemblMetazoa" id="Aqu2.1.05135_001">
    <property type="protein sequence ID" value="Aqu2.1.05135_001"/>
    <property type="gene ID" value="Aqu2.1.05135"/>
</dbReference>
<dbReference type="SUPFAM" id="SSF49265">
    <property type="entry name" value="Fibronectin type III"/>
    <property type="match status" value="1"/>
</dbReference>
<feature type="domain" description="Fibronectin type-III" evidence="2">
    <location>
        <begin position="139"/>
        <end position="235"/>
    </location>
</feature>